<evidence type="ECO:0000313" key="1">
    <source>
        <dbReference type="EMBL" id="KAK0447951.1"/>
    </source>
</evidence>
<reference evidence="1" key="1">
    <citation type="submission" date="2023-06" db="EMBL/GenBank/DDBJ databases">
        <authorList>
            <consortium name="Lawrence Berkeley National Laboratory"/>
            <person name="Ahrendt S."/>
            <person name="Sahu N."/>
            <person name="Indic B."/>
            <person name="Wong-Bajracharya J."/>
            <person name="Merenyi Z."/>
            <person name="Ke H.-M."/>
            <person name="Monk M."/>
            <person name="Kocsube S."/>
            <person name="Drula E."/>
            <person name="Lipzen A."/>
            <person name="Balint B."/>
            <person name="Henrissat B."/>
            <person name="Andreopoulos B."/>
            <person name="Martin F.M."/>
            <person name="Harder C.B."/>
            <person name="Rigling D."/>
            <person name="Ford K.L."/>
            <person name="Foster G.D."/>
            <person name="Pangilinan J."/>
            <person name="Papanicolaou A."/>
            <person name="Barry K."/>
            <person name="LaButti K."/>
            <person name="Viragh M."/>
            <person name="Koriabine M."/>
            <person name="Yan M."/>
            <person name="Riley R."/>
            <person name="Champramary S."/>
            <person name="Plett K.L."/>
            <person name="Tsai I.J."/>
            <person name="Slot J."/>
            <person name="Sipos G."/>
            <person name="Plett J."/>
            <person name="Nagy L.G."/>
            <person name="Grigoriev I.V."/>
        </authorList>
    </citation>
    <scope>NUCLEOTIDE SEQUENCE</scope>
    <source>
        <strain evidence="1">FPL87.14</strain>
    </source>
</reference>
<dbReference type="AlphaFoldDB" id="A0AA39JS70"/>
<sequence>MSFKLDLPMLANVTSIVVLTWLTRYADSFEAWSALNSDKKIKLEMQILVAGLKLEHAEDEFVVKVKDCFIPSNWCLDALAAFFSVKHASGADFQSFISDLQTTCNALTSAGTGYTITDSIIKNHLLFFAHPILSLCVHGTMKLDALINLMSTT</sequence>
<proteinExistence type="predicted"/>
<protein>
    <submittedName>
        <fullName evidence="1">Uncharacterized protein</fullName>
    </submittedName>
</protein>
<dbReference type="EMBL" id="JAUEPT010000010">
    <property type="protein sequence ID" value="KAK0447951.1"/>
    <property type="molecule type" value="Genomic_DNA"/>
</dbReference>
<gene>
    <name evidence="1" type="ORF">EV421DRAFT_1900605</name>
</gene>
<organism evidence="1 2">
    <name type="scientific">Armillaria borealis</name>
    <dbReference type="NCBI Taxonomy" id="47425"/>
    <lineage>
        <taxon>Eukaryota</taxon>
        <taxon>Fungi</taxon>
        <taxon>Dikarya</taxon>
        <taxon>Basidiomycota</taxon>
        <taxon>Agaricomycotina</taxon>
        <taxon>Agaricomycetes</taxon>
        <taxon>Agaricomycetidae</taxon>
        <taxon>Agaricales</taxon>
        <taxon>Marasmiineae</taxon>
        <taxon>Physalacriaceae</taxon>
        <taxon>Armillaria</taxon>
    </lineage>
</organism>
<name>A0AA39JS70_9AGAR</name>
<evidence type="ECO:0000313" key="2">
    <source>
        <dbReference type="Proteomes" id="UP001175226"/>
    </source>
</evidence>
<comment type="caution">
    <text evidence="1">The sequence shown here is derived from an EMBL/GenBank/DDBJ whole genome shotgun (WGS) entry which is preliminary data.</text>
</comment>
<dbReference type="Proteomes" id="UP001175226">
    <property type="component" value="Unassembled WGS sequence"/>
</dbReference>
<accession>A0AA39JS70</accession>
<keyword evidence="2" id="KW-1185">Reference proteome</keyword>